<feature type="domain" description="Thioesterase" evidence="3">
    <location>
        <begin position="52"/>
        <end position="126"/>
    </location>
</feature>
<protein>
    <recommendedName>
        <fullName evidence="3">Thioesterase domain-containing protein</fullName>
    </recommendedName>
</protein>
<evidence type="ECO:0000256" key="2">
    <source>
        <dbReference type="ARBA" id="ARBA00022801"/>
    </source>
</evidence>
<evidence type="ECO:0000256" key="1">
    <source>
        <dbReference type="ARBA" id="ARBA00008324"/>
    </source>
</evidence>
<dbReference type="SUPFAM" id="SSF54637">
    <property type="entry name" value="Thioesterase/thiol ester dehydrase-isomerase"/>
    <property type="match status" value="1"/>
</dbReference>
<dbReference type="GO" id="GO:0047617">
    <property type="term" value="F:fatty acyl-CoA hydrolase activity"/>
    <property type="evidence" value="ECO:0007669"/>
    <property type="project" value="InterPro"/>
</dbReference>
<dbReference type="AlphaFoldDB" id="A0A9W8E1C7"/>
<dbReference type="PANTHER" id="PTHR21660">
    <property type="entry name" value="THIOESTERASE SUPERFAMILY MEMBER-RELATED"/>
    <property type="match status" value="1"/>
</dbReference>
<dbReference type="Pfam" id="PF03061">
    <property type="entry name" value="4HBT"/>
    <property type="match status" value="1"/>
</dbReference>
<dbReference type="Gene3D" id="3.10.129.10">
    <property type="entry name" value="Hotdog Thioesterase"/>
    <property type="match status" value="1"/>
</dbReference>
<dbReference type="CDD" id="cd03443">
    <property type="entry name" value="PaaI_thioesterase"/>
    <property type="match status" value="1"/>
</dbReference>
<dbReference type="PANTHER" id="PTHR21660:SF1">
    <property type="entry name" value="ACYL-COENZYME A THIOESTERASE 13"/>
    <property type="match status" value="1"/>
</dbReference>
<comment type="similarity">
    <text evidence="1">Belongs to the thioesterase PaaI family.</text>
</comment>
<dbReference type="InterPro" id="IPR039298">
    <property type="entry name" value="ACOT13"/>
</dbReference>
<name>A0A9W8E1C7_9FUNG</name>
<dbReference type="OrthoDB" id="46529at2759"/>
<evidence type="ECO:0000259" key="3">
    <source>
        <dbReference type="Pfam" id="PF03061"/>
    </source>
</evidence>
<proteinExistence type="inferred from homology"/>
<keyword evidence="2" id="KW-0378">Hydrolase</keyword>
<gene>
    <name evidence="4" type="ORF">IWQ62_003738</name>
</gene>
<dbReference type="InterPro" id="IPR003736">
    <property type="entry name" value="PAAI_dom"/>
</dbReference>
<keyword evidence="5" id="KW-1185">Reference proteome</keyword>
<reference evidence="4" key="1">
    <citation type="submission" date="2022-07" db="EMBL/GenBank/DDBJ databases">
        <title>Phylogenomic reconstructions and comparative analyses of Kickxellomycotina fungi.</title>
        <authorList>
            <person name="Reynolds N.K."/>
            <person name="Stajich J.E."/>
            <person name="Barry K."/>
            <person name="Grigoriev I.V."/>
            <person name="Crous P."/>
            <person name="Smith M.E."/>
        </authorList>
    </citation>
    <scope>NUCLEOTIDE SEQUENCE</scope>
    <source>
        <strain evidence="4">RSA 1196</strain>
    </source>
</reference>
<organism evidence="4 5">
    <name type="scientific">Dispira parvispora</name>
    <dbReference type="NCBI Taxonomy" id="1520584"/>
    <lineage>
        <taxon>Eukaryota</taxon>
        <taxon>Fungi</taxon>
        <taxon>Fungi incertae sedis</taxon>
        <taxon>Zoopagomycota</taxon>
        <taxon>Kickxellomycotina</taxon>
        <taxon>Dimargaritomycetes</taxon>
        <taxon>Dimargaritales</taxon>
        <taxon>Dimargaritaceae</taxon>
        <taxon>Dispira</taxon>
    </lineage>
</organism>
<dbReference type="NCBIfam" id="TIGR00369">
    <property type="entry name" value="unchar_dom_1"/>
    <property type="match status" value="1"/>
</dbReference>
<evidence type="ECO:0000313" key="5">
    <source>
        <dbReference type="Proteomes" id="UP001150925"/>
    </source>
</evidence>
<dbReference type="InterPro" id="IPR006683">
    <property type="entry name" value="Thioestr_dom"/>
</dbReference>
<sequence length="148" mass="16015">MSVPHLRTVFQRFLDYKGYDAAILSNLKVVSSTPGSVKCTVPVEKENTNRLGSAHGGWLATIVDVAGSLSVASHGMDFTGVSADINISYISSAKLGETLEIDATCLKMGRRLAFTQVELKAKDKLVAIGRHTKYINEKVLQAAEKSKM</sequence>
<dbReference type="FunFam" id="3.10.129.10:FF:000033">
    <property type="entry name" value="acyl-coenzyme A thioesterase 13"/>
    <property type="match status" value="1"/>
</dbReference>
<dbReference type="EMBL" id="JANBPY010001064">
    <property type="protein sequence ID" value="KAJ1961812.1"/>
    <property type="molecule type" value="Genomic_DNA"/>
</dbReference>
<dbReference type="InterPro" id="IPR029069">
    <property type="entry name" value="HotDog_dom_sf"/>
</dbReference>
<evidence type="ECO:0000313" key="4">
    <source>
        <dbReference type="EMBL" id="KAJ1961812.1"/>
    </source>
</evidence>
<comment type="caution">
    <text evidence="4">The sequence shown here is derived from an EMBL/GenBank/DDBJ whole genome shotgun (WGS) entry which is preliminary data.</text>
</comment>
<dbReference type="Proteomes" id="UP001150925">
    <property type="component" value="Unassembled WGS sequence"/>
</dbReference>
<accession>A0A9W8E1C7</accession>